<protein>
    <submittedName>
        <fullName evidence="1">Uncharacterized protein</fullName>
    </submittedName>
</protein>
<dbReference type="PATRIC" id="fig|1125630.4.peg.5316"/>
<geneLocation type="plasmid" evidence="1 2">
    <name>pKPHS2</name>
</geneLocation>
<proteinExistence type="predicted"/>
<organism evidence="1 2">
    <name type="scientific">Klebsiella pneumoniae subsp. pneumoniae (strain HS11286)</name>
    <dbReference type="NCBI Taxonomy" id="1125630"/>
    <lineage>
        <taxon>Bacteria</taxon>
        <taxon>Pseudomonadati</taxon>
        <taxon>Pseudomonadota</taxon>
        <taxon>Gammaproteobacteria</taxon>
        <taxon>Enterobacterales</taxon>
        <taxon>Enterobacteriaceae</taxon>
        <taxon>Klebsiella/Raoultella group</taxon>
        <taxon>Klebsiella</taxon>
        <taxon>Klebsiella pneumoniae complex</taxon>
    </lineage>
</organism>
<sequence>MMPALPGPGVSFSAAQLPMMTTLSASDGCHLYFEQGTLVWIEVYSQGDKRWPFYGRPELTGITHSST</sequence>
<dbReference type="GeneID" id="39685175"/>
<keyword evidence="2" id="KW-1185">Reference proteome</keyword>
<dbReference type="RefSeq" id="WP_011977813.1">
    <property type="nucleotide sequence ID" value="NC_016846.1"/>
</dbReference>
<reference evidence="2" key="1">
    <citation type="journal article" date="2012" name="J. Bacteriol.">
        <title>Complete genome sequence of Klebsiella pneumoniae subsp. pneumoniae HS11286, a multidrug-resistant strain isolated from human sputum.</title>
        <authorList>
            <person name="Liu P."/>
            <person name="Li P."/>
            <person name="Jiang X."/>
            <person name="Bi D."/>
            <person name="Xie Y."/>
            <person name="Tai C."/>
            <person name="Deng Z."/>
            <person name="Rajakumar K."/>
            <person name="Ou H.Y."/>
        </authorList>
    </citation>
    <scope>NUCLEOTIDE SEQUENCE [LARGE SCALE GENOMIC DNA]</scope>
    <source>
        <strain evidence="2">HS11286</strain>
        <plasmid evidence="2">pKPHS2</plasmid>
    </source>
</reference>
<evidence type="ECO:0000313" key="1">
    <source>
        <dbReference type="EMBL" id="AEW92056.1"/>
    </source>
</evidence>
<dbReference type="GeneID" id="11844980"/>
<dbReference type="EMBL" id="CP003224">
    <property type="protein sequence ID" value="AEW92056.1"/>
    <property type="molecule type" value="Genomic_DNA"/>
</dbReference>
<dbReference type="Proteomes" id="UP000007841">
    <property type="component" value="Plasmid pKPHS2"/>
</dbReference>
<gene>
    <name evidence="1" type="ordered locus">KPHS_p200070</name>
</gene>
<name>A0A0H3GZG1_KLEPH</name>
<accession>A0A0H3GZG1</accession>
<dbReference type="KEGG" id="kpm:KPHS_p200070"/>
<keyword evidence="1" id="KW-0614">Plasmid</keyword>
<dbReference type="RefSeq" id="YP_005229623.1">
    <property type="nucleotide sequence ID" value="NC_016846.1"/>
</dbReference>
<dbReference type="AlphaFoldDB" id="A0A0H3GZG1"/>
<dbReference type="HOGENOM" id="CLU_2806816_0_0_6"/>
<evidence type="ECO:0000313" key="2">
    <source>
        <dbReference type="Proteomes" id="UP000007841"/>
    </source>
</evidence>